<comment type="caution">
    <text evidence="1">The sequence shown here is derived from an EMBL/GenBank/DDBJ whole genome shotgun (WGS) entry which is preliminary data.</text>
</comment>
<proteinExistence type="predicted"/>
<name>A0ABS1YCJ9_9ACTN</name>
<dbReference type="Proteomes" id="UP000622245">
    <property type="component" value="Unassembled WGS sequence"/>
</dbReference>
<dbReference type="RefSeq" id="WP_203147542.1">
    <property type="nucleotide sequence ID" value="NZ_JAEVHL010000017.1"/>
</dbReference>
<evidence type="ECO:0000313" key="2">
    <source>
        <dbReference type="Proteomes" id="UP000622245"/>
    </source>
</evidence>
<accession>A0ABS1YCJ9</accession>
<reference evidence="1 2" key="1">
    <citation type="submission" date="2021-01" db="EMBL/GenBank/DDBJ databases">
        <title>Draft genome sequence of Micromonospora sp. strain STR1s_6.</title>
        <authorList>
            <person name="Karlyshev A."/>
            <person name="Jawad R."/>
        </authorList>
    </citation>
    <scope>NUCLEOTIDE SEQUENCE [LARGE SCALE GENOMIC DNA]</scope>
    <source>
        <strain evidence="1 2">STR1S-6</strain>
    </source>
</reference>
<keyword evidence="2" id="KW-1185">Reference proteome</keyword>
<gene>
    <name evidence="1" type="ORF">JM949_06515</name>
</gene>
<evidence type="ECO:0000313" key="1">
    <source>
        <dbReference type="EMBL" id="MBM0275136.1"/>
    </source>
</evidence>
<protein>
    <submittedName>
        <fullName evidence="1">Uncharacterized protein</fullName>
    </submittedName>
</protein>
<sequence length="154" mass="17130">MTTRTQEQILARFRAVADSDWLGFRREVLADSMTLDTLRQAVPGIDTTGRDDYVKPEVLEQRARDYLTFAIGKALDHRGISASRSVDKLSEYAWLLGRDDVVAAMDAAEYEQYGVPKLRAFAEGMAWRWPGDIPLARMAQGLPCQSACADGCGQ</sequence>
<dbReference type="EMBL" id="JAEVHL010000017">
    <property type="protein sequence ID" value="MBM0275136.1"/>
    <property type="molecule type" value="Genomic_DNA"/>
</dbReference>
<organism evidence="1 2">
    <name type="scientific">Micromonospora tarensis</name>
    <dbReference type="NCBI Taxonomy" id="2806100"/>
    <lineage>
        <taxon>Bacteria</taxon>
        <taxon>Bacillati</taxon>
        <taxon>Actinomycetota</taxon>
        <taxon>Actinomycetes</taxon>
        <taxon>Micromonosporales</taxon>
        <taxon>Micromonosporaceae</taxon>
        <taxon>Micromonospora</taxon>
    </lineage>
</organism>